<evidence type="ECO:0000256" key="1">
    <source>
        <dbReference type="SAM" id="MobiDB-lite"/>
    </source>
</evidence>
<dbReference type="EMBL" id="LR797025">
    <property type="protein sequence ID" value="CAB4183151.1"/>
    <property type="molecule type" value="Genomic_DNA"/>
</dbReference>
<sequence>MALKFYQQLTRPLDLSPETESFDEEWIIEVTGPISTTNLTSIALIKADARYPKRFEQHKDHSKFYMISSKLDQDKIRPNIRILRLTWSTRIPSALIKNGKPVYDENPLDRPISVESGFYTMPQTIRMCYGKVRGSQANAPTLPTYDDKKGMPFPEVAVCTSAGEPIFMQIEREIRTFSCVKNVKALPLFMGKGGTFINSDAIKFQGISFRPLELLICHIRLSQPHFEFGEVFYVFHFDLMVASDESGWCEKKRDAGFHEKVVTQAAVTTRGRKNNTPEQSYLKAITIGPPENPQPPSQPVLLTEFGRAFRNLGKGQAANTPQKDRTGPILSTESPGTGGTGLTNKDFEDSELKFYPRLAIPFKKWVPLT</sequence>
<evidence type="ECO:0000313" key="2">
    <source>
        <dbReference type="EMBL" id="CAB4176608.1"/>
    </source>
</evidence>
<feature type="region of interest" description="Disordered" evidence="1">
    <location>
        <begin position="314"/>
        <end position="346"/>
    </location>
</feature>
<dbReference type="EMBL" id="LR796941">
    <property type="protein sequence ID" value="CAB4176608.1"/>
    <property type="molecule type" value="Genomic_DNA"/>
</dbReference>
<evidence type="ECO:0000313" key="3">
    <source>
        <dbReference type="EMBL" id="CAB4183151.1"/>
    </source>
</evidence>
<evidence type="ECO:0000313" key="4">
    <source>
        <dbReference type="EMBL" id="CAB4197764.1"/>
    </source>
</evidence>
<protein>
    <submittedName>
        <fullName evidence="6">Uncharacterized protein</fullName>
    </submittedName>
</protein>
<dbReference type="EMBL" id="LR797371">
    <property type="protein sequence ID" value="CAB4211354.1"/>
    <property type="molecule type" value="Genomic_DNA"/>
</dbReference>
<evidence type="ECO:0000313" key="5">
    <source>
        <dbReference type="EMBL" id="CAB4211354.1"/>
    </source>
</evidence>
<gene>
    <name evidence="3" type="ORF">UFOVP1076_43</name>
    <name evidence="4" type="ORF">UFOVP1314_26</name>
    <name evidence="5" type="ORF">UFOVP1427_44</name>
    <name evidence="6" type="ORF">UFOVP1523_48</name>
    <name evidence="2" type="ORF">UFOVP991_43</name>
</gene>
<evidence type="ECO:0000313" key="6">
    <source>
        <dbReference type="EMBL" id="CAB5238027.1"/>
    </source>
</evidence>
<dbReference type="EMBL" id="LR797258">
    <property type="protein sequence ID" value="CAB4197764.1"/>
    <property type="molecule type" value="Genomic_DNA"/>
</dbReference>
<accession>A0A6J7XQK5</accession>
<reference evidence="6" key="1">
    <citation type="submission" date="2020-05" db="EMBL/GenBank/DDBJ databases">
        <authorList>
            <person name="Chiriac C."/>
            <person name="Salcher M."/>
            <person name="Ghai R."/>
            <person name="Kavagutti S V."/>
        </authorList>
    </citation>
    <scope>NUCLEOTIDE SEQUENCE</scope>
</reference>
<dbReference type="EMBL" id="LR798456">
    <property type="protein sequence ID" value="CAB5238027.1"/>
    <property type="molecule type" value="Genomic_DNA"/>
</dbReference>
<proteinExistence type="predicted"/>
<organism evidence="6">
    <name type="scientific">uncultured Caudovirales phage</name>
    <dbReference type="NCBI Taxonomy" id="2100421"/>
    <lineage>
        <taxon>Viruses</taxon>
        <taxon>Duplodnaviria</taxon>
        <taxon>Heunggongvirae</taxon>
        <taxon>Uroviricota</taxon>
        <taxon>Caudoviricetes</taxon>
        <taxon>Peduoviridae</taxon>
        <taxon>Maltschvirus</taxon>
        <taxon>Maltschvirus maltsch</taxon>
    </lineage>
</organism>
<name>A0A6J7XQK5_9CAUD</name>